<keyword evidence="3" id="KW-1185">Reference proteome</keyword>
<evidence type="ECO:0000313" key="2">
    <source>
        <dbReference type="EMBL" id="KPV50267.1"/>
    </source>
</evidence>
<evidence type="ECO:0000313" key="3">
    <source>
        <dbReference type="Proteomes" id="UP000050509"/>
    </source>
</evidence>
<feature type="domain" description="Aminoglycoside phosphotransferase" evidence="1">
    <location>
        <begin position="55"/>
        <end position="279"/>
    </location>
</feature>
<sequence>MPYLDTAHISAYLAGREGQPVRDLELRALGAAPLAANTRRQELKVYGYGQPILLRYRVDGGERRAVLRTMAANSFGHERRADRAAGLLLSYETFNTLPRHVCARDVGVLLPDGRLASLGDGGECFLLTDYADGALYADDLQQLRDGRRLADADLQRAEHLARYLAEIHALKRDDQALYRRAARDLVGSGEGIAGLLDSYPPDFSLADAAWLKRIEQMCVDWRWRLHAHTERLSQIHGDFHPFNVLFGEHGDLWLLDRSRGGWGEPADDVACMAINYLFFSLQRSGVLASPFAELWGVFWDTYLEQTGDHELLGLAAPFLAWRALVLASPVWYDVAESVRLALFHLIEHVLAAPVFDPAQVNAYLL</sequence>
<gene>
    <name evidence="2" type="ORF">SE17_27965</name>
</gene>
<dbReference type="AlphaFoldDB" id="A0A0P9D546"/>
<comment type="caution">
    <text evidence="2">The sequence shown here is derived from an EMBL/GenBank/DDBJ whole genome shotgun (WGS) entry which is preliminary data.</text>
</comment>
<organism evidence="2 3">
    <name type="scientific">Kouleothrix aurantiaca</name>
    <dbReference type="NCBI Taxonomy" id="186479"/>
    <lineage>
        <taxon>Bacteria</taxon>
        <taxon>Bacillati</taxon>
        <taxon>Chloroflexota</taxon>
        <taxon>Chloroflexia</taxon>
        <taxon>Chloroflexales</taxon>
        <taxon>Roseiflexineae</taxon>
        <taxon>Roseiflexaceae</taxon>
        <taxon>Kouleothrix</taxon>
    </lineage>
</organism>
<proteinExistence type="predicted"/>
<dbReference type="SUPFAM" id="SSF56112">
    <property type="entry name" value="Protein kinase-like (PK-like)"/>
    <property type="match status" value="1"/>
</dbReference>
<accession>A0A0P9D546</accession>
<dbReference type="Proteomes" id="UP000050509">
    <property type="component" value="Unassembled WGS sequence"/>
</dbReference>
<dbReference type="EMBL" id="LJCR01001487">
    <property type="protein sequence ID" value="KPV50267.1"/>
    <property type="molecule type" value="Genomic_DNA"/>
</dbReference>
<dbReference type="InterPro" id="IPR002575">
    <property type="entry name" value="Aminoglycoside_PTrfase"/>
</dbReference>
<dbReference type="Gene3D" id="3.90.1200.10">
    <property type="match status" value="1"/>
</dbReference>
<name>A0A0P9D546_9CHLR</name>
<dbReference type="Pfam" id="PF01636">
    <property type="entry name" value="APH"/>
    <property type="match status" value="1"/>
</dbReference>
<dbReference type="InterPro" id="IPR011009">
    <property type="entry name" value="Kinase-like_dom_sf"/>
</dbReference>
<reference evidence="2 3" key="1">
    <citation type="submission" date="2015-09" db="EMBL/GenBank/DDBJ databases">
        <title>Draft genome sequence of Kouleothrix aurantiaca JCM 19913.</title>
        <authorList>
            <person name="Hemp J."/>
        </authorList>
    </citation>
    <scope>NUCLEOTIDE SEQUENCE [LARGE SCALE GENOMIC DNA]</scope>
    <source>
        <strain evidence="2 3">COM-B</strain>
    </source>
</reference>
<evidence type="ECO:0000259" key="1">
    <source>
        <dbReference type="Pfam" id="PF01636"/>
    </source>
</evidence>
<protein>
    <recommendedName>
        <fullName evidence="1">Aminoglycoside phosphotransferase domain-containing protein</fullName>
    </recommendedName>
</protein>